<dbReference type="GO" id="GO:0003910">
    <property type="term" value="F:DNA ligase (ATP) activity"/>
    <property type="evidence" value="ECO:0007669"/>
    <property type="project" value="UniProtKB-EC"/>
</dbReference>
<name>A0A0T6LQR9_WENVI</name>
<evidence type="ECO:0000313" key="6">
    <source>
        <dbReference type="Proteomes" id="UP000050867"/>
    </source>
</evidence>
<protein>
    <recommendedName>
        <fullName evidence="4">ATP-dependent DNA ligase family profile domain-containing protein</fullName>
    </recommendedName>
</protein>
<organism evidence="5 6">
    <name type="scientific">Wenjunlia vitaminophila</name>
    <name type="common">Streptomyces vitaminophilus</name>
    <dbReference type="NCBI Taxonomy" id="76728"/>
    <lineage>
        <taxon>Bacteria</taxon>
        <taxon>Bacillati</taxon>
        <taxon>Actinomycetota</taxon>
        <taxon>Actinomycetes</taxon>
        <taxon>Kitasatosporales</taxon>
        <taxon>Streptomycetaceae</taxon>
        <taxon>Wenjunlia</taxon>
    </lineage>
</organism>
<evidence type="ECO:0000256" key="2">
    <source>
        <dbReference type="ARBA" id="ARBA00022598"/>
    </source>
</evidence>
<dbReference type="Gene3D" id="2.40.50.140">
    <property type="entry name" value="Nucleic acid-binding proteins"/>
    <property type="match status" value="1"/>
</dbReference>
<dbReference type="GO" id="GO:0006281">
    <property type="term" value="P:DNA repair"/>
    <property type="evidence" value="ECO:0007669"/>
    <property type="project" value="InterPro"/>
</dbReference>
<dbReference type="AlphaFoldDB" id="A0A0T6LQR9"/>
<dbReference type="EMBL" id="LLZU01000025">
    <property type="protein sequence ID" value="KRV48344.1"/>
    <property type="molecule type" value="Genomic_DNA"/>
</dbReference>
<dbReference type="OrthoDB" id="9770771at2"/>
<proteinExistence type="inferred from homology"/>
<dbReference type="GO" id="GO:0005524">
    <property type="term" value="F:ATP binding"/>
    <property type="evidence" value="ECO:0007669"/>
    <property type="project" value="InterPro"/>
</dbReference>
<reference evidence="5 6" key="1">
    <citation type="submission" date="2015-10" db="EMBL/GenBank/DDBJ databases">
        <title>Draft genome sequence of pyrrolomycin-producing Streptomyces vitaminophilus.</title>
        <authorList>
            <person name="Graham D.E."/>
            <person name="Mahan K.M."/>
            <person name="Klingeman D.M."/>
            <person name="Hettich R.L."/>
            <person name="Parry R.J."/>
        </authorList>
    </citation>
    <scope>NUCLEOTIDE SEQUENCE [LARGE SCALE GENOMIC DNA]</scope>
    <source>
        <strain evidence="5 6">ATCC 31673</strain>
    </source>
</reference>
<dbReference type="CDD" id="cd07970">
    <property type="entry name" value="OBF_DNA_ligase_LigC"/>
    <property type="match status" value="1"/>
</dbReference>
<evidence type="ECO:0000256" key="1">
    <source>
        <dbReference type="ARBA" id="ARBA00007572"/>
    </source>
</evidence>
<dbReference type="PROSITE" id="PS50160">
    <property type="entry name" value="DNA_LIGASE_A3"/>
    <property type="match status" value="1"/>
</dbReference>
<dbReference type="InterPro" id="IPR050191">
    <property type="entry name" value="ATP-dep_DNA_ligase"/>
</dbReference>
<comment type="caution">
    <text evidence="5">The sequence shown here is derived from an EMBL/GenBank/DDBJ whole genome shotgun (WGS) entry which is preliminary data.</text>
</comment>
<comment type="catalytic activity">
    <reaction evidence="3">
        <text>ATP + (deoxyribonucleotide)n-3'-hydroxyl + 5'-phospho-(deoxyribonucleotide)m = (deoxyribonucleotide)n+m + AMP + diphosphate.</text>
        <dbReference type="EC" id="6.5.1.1"/>
    </reaction>
</comment>
<evidence type="ECO:0000259" key="4">
    <source>
        <dbReference type="PROSITE" id="PS50160"/>
    </source>
</evidence>
<dbReference type="eggNOG" id="COG1793">
    <property type="taxonomic scope" value="Bacteria"/>
</dbReference>
<evidence type="ECO:0000313" key="5">
    <source>
        <dbReference type="EMBL" id="KRV48344.1"/>
    </source>
</evidence>
<evidence type="ECO:0000256" key="3">
    <source>
        <dbReference type="ARBA" id="ARBA00034003"/>
    </source>
</evidence>
<feature type="domain" description="ATP-dependent DNA ligase family profile" evidence="4">
    <location>
        <begin position="108"/>
        <end position="193"/>
    </location>
</feature>
<dbReference type="InterPro" id="IPR044117">
    <property type="entry name" value="OBF_LigC-like"/>
</dbReference>
<comment type="similarity">
    <text evidence="1">Belongs to the ATP-dependent DNA ligase family.</text>
</comment>
<dbReference type="Gene3D" id="3.30.470.30">
    <property type="entry name" value="DNA ligase/mRNA capping enzyme"/>
    <property type="match status" value="1"/>
</dbReference>
<dbReference type="Pfam" id="PF01068">
    <property type="entry name" value="DNA_ligase_A_M"/>
    <property type="match status" value="1"/>
</dbReference>
<keyword evidence="2" id="KW-0436">Ligase</keyword>
<accession>A0A0T6LQR9</accession>
<dbReference type="PANTHER" id="PTHR45674:SF4">
    <property type="entry name" value="DNA LIGASE 1"/>
    <property type="match status" value="1"/>
</dbReference>
<dbReference type="GO" id="GO:0006310">
    <property type="term" value="P:DNA recombination"/>
    <property type="evidence" value="ECO:0007669"/>
    <property type="project" value="InterPro"/>
</dbReference>
<dbReference type="SUPFAM" id="SSF56091">
    <property type="entry name" value="DNA ligase/mRNA capping enzyme, catalytic domain"/>
    <property type="match status" value="1"/>
</dbReference>
<dbReference type="STRING" id="76728.AQ490_25365"/>
<dbReference type="PANTHER" id="PTHR45674">
    <property type="entry name" value="DNA LIGASE 1/3 FAMILY MEMBER"/>
    <property type="match status" value="1"/>
</dbReference>
<dbReference type="Proteomes" id="UP000050867">
    <property type="component" value="Unassembled WGS sequence"/>
</dbReference>
<gene>
    <name evidence="5" type="ORF">AQ490_25365</name>
</gene>
<sequence>MLARAVDHLPVAGALPGQLVFEPKWDGYRTLLSVLDERVRLCSRTGTDLTGCFPEVARAATDLNEDVVVDGEVVVYTGGRLEFTALQHRLGRSSATVSRLARTEPAHLIAFDLLHRAGTCLVRRPYRERRRALEEFFADHHLVAPWSLCPASTDRRQAEEWMSHWSAVGVEGVVVKGADQQYEPGRRGWLKVRSRRSTEALAGAVTGPVRLPHTLLLGRHTPEGRLCLVARTTPLAAAQQADLGRLLTPGTAAHPWEGMRVTAHWGSRDLLRFTTVEPGLVVEFEGDTAVDHGRWRHPVRVRRLRPDLAPGDVPRFGAGYETTPG</sequence>
<keyword evidence="6" id="KW-1185">Reference proteome</keyword>
<dbReference type="InterPro" id="IPR012340">
    <property type="entry name" value="NA-bd_OB-fold"/>
</dbReference>
<dbReference type="InterPro" id="IPR012310">
    <property type="entry name" value="DNA_ligase_ATP-dep_cent"/>
</dbReference>